<protein>
    <submittedName>
        <fullName evidence="1">Uncharacterized protein</fullName>
    </submittedName>
</protein>
<name>A0A5J4QLA7_9ZZZZ</name>
<accession>A0A5J4QLA7</accession>
<proteinExistence type="predicted"/>
<evidence type="ECO:0000313" key="1">
    <source>
        <dbReference type="EMBL" id="KAA6322707.1"/>
    </source>
</evidence>
<comment type="caution">
    <text evidence="1">The sequence shown here is derived from an EMBL/GenBank/DDBJ whole genome shotgun (WGS) entry which is preliminary data.</text>
</comment>
<sequence>MLKVKFTESDRLVFQHERYHHPHPHVQKKMEVLFLKSLDVNLSKSGSMH</sequence>
<gene>
    <name evidence="1" type="ORF">EZS27_027773</name>
</gene>
<dbReference type="EMBL" id="SNRY01002978">
    <property type="protein sequence ID" value="KAA6322707.1"/>
    <property type="molecule type" value="Genomic_DNA"/>
</dbReference>
<organism evidence="1">
    <name type="scientific">termite gut metagenome</name>
    <dbReference type="NCBI Taxonomy" id="433724"/>
    <lineage>
        <taxon>unclassified sequences</taxon>
        <taxon>metagenomes</taxon>
        <taxon>organismal metagenomes</taxon>
    </lineage>
</organism>
<reference evidence="1" key="1">
    <citation type="submission" date="2019-03" db="EMBL/GenBank/DDBJ databases">
        <title>Single cell metagenomics reveals metabolic interactions within the superorganism composed of flagellate Streblomastix strix and complex community of Bacteroidetes bacteria on its surface.</title>
        <authorList>
            <person name="Treitli S.C."/>
            <person name="Kolisko M."/>
            <person name="Husnik F."/>
            <person name="Keeling P."/>
            <person name="Hampl V."/>
        </authorList>
    </citation>
    <scope>NUCLEOTIDE SEQUENCE</scope>
    <source>
        <strain evidence="1">STM</strain>
    </source>
</reference>
<dbReference type="AlphaFoldDB" id="A0A5J4QLA7"/>